<reference evidence="1 2" key="1">
    <citation type="journal article" date="2015" name="Int. J. Syst. Evol. Microbiol.">
        <title>Thermococcus eurythermalis sp. nov., a conditional piezophilic hyperthermophilic archaeon with a wide temperature range isolated from an oil-immersed chimney in the Guaymas Basin.</title>
        <authorList>
            <person name="Zhao W."/>
            <person name="Zeng X."/>
            <person name="Xiao X."/>
        </authorList>
    </citation>
    <scope>NUCLEOTIDE SEQUENCE [LARGE SCALE GENOMIC DNA]</scope>
    <source>
        <strain evidence="1 2">A501</strain>
    </source>
</reference>
<evidence type="ECO:0000313" key="2">
    <source>
        <dbReference type="Proteomes" id="UP000029980"/>
    </source>
</evidence>
<dbReference type="HOGENOM" id="CLU_1369570_0_0_2"/>
<dbReference type="Proteomes" id="UP000029980">
    <property type="component" value="Chromosome"/>
</dbReference>
<name>A0A097QSR0_9EURY</name>
<dbReference type="AlphaFoldDB" id="A0A097QSR0"/>
<keyword evidence="2" id="KW-1185">Reference proteome</keyword>
<evidence type="ECO:0000313" key="1">
    <source>
        <dbReference type="EMBL" id="AIU69528.1"/>
    </source>
</evidence>
<accession>A0A097QSR0</accession>
<dbReference type="KEGG" id="teu:TEU_03725"/>
<sequence>MKHLAIVSAILAMLALSGVARSYFTDTALSEGNTITTGELDVAISKDGKRFYNELKLFEVENLLPGENRTVTFYVKNRGTVDMGRLTLTLNVRNYEVKMSPAEKEVDSTPEEGELGKWLTLRAITVNGRKIKVNETLNSLSGKAITLPQMLKPDESAQVEMTFELPKEAGNECQTDGVKLTIRVDAGQ</sequence>
<protein>
    <recommendedName>
        <fullName evidence="3">Methyltransferase</fullName>
    </recommendedName>
</protein>
<dbReference type="EMBL" id="CP008887">
    <property type="protein sequence ID" value="AIU69528.1"/>
    <property type="molecule type" value="Genomic_DNA"/>
</dbReference>
<evidence type="ECO:0008006" key="3">
    <source>
        <dbReference type="Google" id="ProtNLM"/>
    </source>
</evidence>
<organism evidence="1 2">
    <name type="scientific">Thermococcus eurythermalis</name>
    <dbReference type="NCBI Taxonomy" id="1505907"/>
    <lineage>
        <taxon>Archaea</taxon>
        <taxon>Methanobacteriati</taxon>
        <taxon>Methanobacteriota</taxon>
        <taxon>Thermococci</taxon>
        <taxon>Thermococcales</taxon>
        <taxon>Thermococcaceae</taxon>
        <taxon>Thermococcus</taxon>
    </lineage>
</organism>
<proteinExistence type="predicted"/>
<dbReference type="InterPro" id="IPR022121">
    <property type="entry name" value="Peptidase_M73_camelysin"/>
</dbReference>
<dbReference type="STRING" id="1505907.TEU_03725"/>
<dbReference type="Pfam" id="PF12389">
    <property type="entry name" value="Peptidase_M73"/>
    <property type="match status" value="1"/>
</dbReference>
<gene>
    <name evidence="1" type="ORF">TEU_03725</name>
</gene>